<dbReference type="EMBL" id="OU963871">
    <property type="protein sequence ID" value="CAH0383249.1"/>
    <property type="molecule type" value="Genomic_DNA"/>
</dbReference>
<evidence type="ECO:0000313" key="3">
    <source>
        <dbReference type="Proteomes" id="UP001152759"/>
    </source>
</evidence>
<dbReference type="PANTHER" id="PTHR34825:SF1">
    <property type="entry name" value="AAA-ATPASE-LIKE DOMAIN-CONTAINING PROTEIN"/>
    <property type="match status" value="1"/>
</dbReference>
<proteinExistence type="predicted"/>
<reference evidence="2" key="1">
    <citation type="submission" date="2021-12" db="EMBL/GenBank/DDBJ databases">
        <authorList>
            <person name="King R."/>
        </authorList>
    </citation>
    <scope>NUCLEOTIDE SEQUENCE</scope>
</reference>
<name>A0A9P0EXN0_BEMTA</name>
<accession>A0A9P0EXN0</accession>
<evidence type="ECO:0000313" key="2">
    <source>
        <dbReference type="EMBL" id="CAH0383249.1"/>
    </source>
</evidence>
<gene>
    <name evidence="2" type="ORF">BEMITA_LOCUS2712</name>
</gene>
<dbReference type="AlphaFoldDB" id="A0A9P0EXN0"/>
<dbReference type="Pfam" id="PF09820">
    <property type="entry name" value="AAA-ATPase_like"/>
    <property type="match status" value="1"/>
</dbReference>
<dbReference type="Proteomes" id="UP001152759">
    <property type="component" value="Chromosome 10"/>
</dbReference>
<protein>
    <recommendedName>
        <fullName evidence="1">AAA-ATPase-like domain-containing protein</fullName>
    </recommendedName>
</protein>
<feature type="domain" description="AAA-ATPase-like" evidence="1">
    <location>
        <begin position="40"/>
        <end position="263"/>
    </location>
</feature>
<dbReference type="InterPro" id="IPR018631">
    <property type="entry name" value="AAA-ATPase-like_dom"/>
</dbReference>
<organism evidence="2 3">
    <name type="scientific">Bemisia tabaci</name>
    <name type="common">Sweetpotato whitefly</name>
    <name type="synonym">Aleurodes tabaci</name>
    <dbReference type="NCBI Taxonomy" id="7038"/>
    <lineage>
        <taxon>Eukaryota</taxon>
        <taxon>Metazoa</taxon>
        <taxon>Ecdysozoa</taxon>
        <taxon>Arthropoda</taxon>
        <taxon>Hexapoda</taxon>
        <taxon>Insecta</taxon>
        <taxon>Pterygota</taxon>
        <taxon>Neoptera</taxon>
        <taxon>Paraneoptera</taxon>
        <taxon>Hemiptera</taxon>
        <taxon>Sternorrhyncha</taxon>
        <taxon>Aleyrodoidea</taxon>
        <taxon>Aleyrodidae</taxon>
        <taxon>Aleyrodinae</taxon>
        <taxon>Bemisia</taxon>
    </lineage>
</organism>
<keyword evidence="3" id="KW-1185">Reference proteome</keyword>
<sequence>MERTISVSIFSMFHVFFLQDPIESAVTQTSGNTTNGASQITDFKEFIDYHRELYVDKTLFLPDFIFREEKYMGPIIFVTKPPGFGKSLLASTVDYFFNSKYDVSQTRRIFAGFHVMTDTPEVKKFRKDYMNRFPVIKISFASFQASDYDGALEEVERIFREVIEDHADVAAQVKDPILDRISNGTADKECLYEFVQLLCGYVTDHHTEDPILIVDAYDTPLYSTYAAKYFHKMANLMSYFFEGIFNDGFHRFRKALITGVATAKLERVRIRKEVTRAKVDDHDPLAEYFGFTKEEVITLMARNGRHRGNQGTYRTVVRSFGGYGFRDFNVTMFNPSGVIRYFEKGTLDGGVDTATTTILKDLLTPKKYGLYPILAVQKLLAYEEVLEGIPAMLLYPDIRESSTQYWTFLLNFGLATVDLQARSHPEKITLKLPNLTVRTLLTRTLAETPEIPDYNNLTESLVQGDYETVQIAFKTYLEQAGYYVMREDKYSERFVRFKRLRLSDYVIELLGKLKLSYNTNEVTVHNPGVDYIELVPNANVRGERYKYTIRVRIEKTKMLRAAWNRMRNKICTMVRTIQKNETEIFVQYGKSFVDVCLRRYLPEMKVTTRRYVRPDWE</sequence>
<evidence type="ECO:0000259" key="1">
    <source>
        <dbReference type="Pfam" id="PF09820"/>
    </source>
</evidence>
<dbReference type="PANTHER" id="PTHR34825">
    <property type="entry name" value="CONSERVED PROTEIN, WITH A WEAK D-GALACTARATE DEHYDRATASE/ALTRONATE HYDROLASE DOMAIN"/>
    <property type="match status" value="1"/>
</dbReference>